<comment type="caution">
    <text evidence="2">The sequence shown here is derived from an EMBL/GenBank/DDBJ whole genome shotgun (WGS) entry which is preliminary data.</text>
</comment>
<dbReference type="EMBL" id="JBEWZI010000003">
    <property type="protein sequence ID" value="MET7013464.1"/>
    <property type="molecule type" value="Genomic_DNA"/>
</dbReference>
<organism evidence="2 3">
    <name type="scientific">Uliginosibacterium flavum</name>
    <dbReference type="NCBI Taxonomy" id="1396831"/>
    <lineage>
        <taxon>Bacteria</taxon>
        <taxon>Pseudomonadati</taxon>
        <taxon>Pseudomonadota</taxon>
        <taxon>Betaproteobacteria</taxon>
        <taxon>Rhodocyclales</taxon>
        <taxon>Zoogloeaceae</taxon>
        <taxon>Uliginosibacterium</taxon>
    </lineage>
</organism>
<gene>
    <name evidence="2" type="ORF">ABXR19_04635</name>
</gene>
<sequence length="218" mass="23135">MTRLLGALICACSLFAQTAMAADTVSFNFGGCIDSREKAIVSQADPALPVIVETRLVEGNRVIFYNPTRLPQLLPETRAFLYAHECAWTRLGLPIDRERSAENARRADCWAVDTLTRSKILKAGALEGIEMDLAMVADSASQLPGPARELKLASCAGGRALSRPSAKGKGNVINTDAATASPAWNTCMQGCGNRLYSCGRGDGCNASFNQCTAACGSK</sequence>
<proteinExistence type="predicted"/>
<accession>A0ABV2THS1</accession>
<evidence type="ECO:0000256" key="1">
    <source>
        <dbReference type="SAM" id="SignalP"/>
    </source>
</evidence>
<reference evidence="2 3" key="1">
    <citation type="submission" date="2024-07" db="EMBL/GenBank/DDBJ databases">
        <title>Uliginosibacterium flavum JJ3220;KACC:17644.</title>
        <authorList>
            <person name="Kim M.K."/>
        </authorList>
    </citation>
    <scope>NUCLEOTIDE SEQUENCE [LARGE SCALE GENOMIC DNA]</scope>
    <source>
        <strain evidence="2 3">KACC:17644</strain>
    </source>
</reference>
<protein>
    <submittedName>
        <fullName evidence="2">Uncharacterized protein</fullName>
    </submittedName>
</protein>
<dbReference type="RefSeq" id="WP_354599924.1">
    <property type="nucleotide sequence ID" value="NZ_JBEWZI010000003.1"/>
</dbReference>
<keyword evidence="3" id="KW-1185">Reference proteome</keyword>
<feature type="signal peptide" evidence="1">
    <location>
        <begin position="1"/>
        <end position="21"/>
    </location>
</feature>
<evidence type="ECO:0000313" key="2">
    <source>
        <dbReference type="EMBL" id="MET7013464.1"/>
    </source>
</evidence>
<dbReference type="Proteomes" id="UP001549691">
    <property type="component" value="Unassembled WGS sequence"/>
</dbReference>
<name>A0ABV2THS1_9RHOO</name>
<feature type="chain" id="PRO_5047026115" evidence="1">
    <location>
        <begin position="22"/>
        <end position="218"/>
    </location>
</feature>
<keyword evidence="1" id="KW-0732">Signal</keyword>
<evidence type="ECO:0000313" key="3">
    <source>
        <dbReference type="Proteomes" id="UP001549691"/>
    </source>
</evidence>